<sequence length="119" mass="13342">MQWYLHVLKNYAGFSGRARRQEYWMFTLINCIVAAVLNVIQGIIGLEFPYITIIYVLATLVPAIAVGVRRLHDTDRSGFMMFLHFIPLVGSIILLVFFCKAGTEGENKYGPDPKGSVAS</sequence>
<evidence type="ECO:0000313" key="3">
    <source>
        <dbReference type="Proteomes" id="UP000477739"/>
    </source>
</evidence>
<comment type="caution">
    <text evidence="2">The sequence shown here is derived from an EMBL/GenBank/DDBJ whole genome shotgun (WGS) entry which is preliminary data.</text>
</comment>
<gene>
    <name evidence="2" type="ORF">GJV78_05730</name>
</gene>
<dbReference type="EMBL" id="WMJZ01000005">
    <property type="protein sequence ID" value="MTH45771.1"/>
    <property type="molecule type" value="Genomic_DNA"/>
</dbReference>
<protein>
    <submittedName>
        <fullName evidence="2">DUF805 domain-containing protein</fullName>
    </submittedName>
</protein>
<name>A0A6L6IG45_9ENTR</name>
<dbReference type="Proteomes" id="UP000477739">
    <property type="component" value="Unassembled WGS sequence"/>
</dbReference>
<reference evidence="2 3" key="1">
    <citation type="submission" date="2019-11" db="EMBL/GenBank/DDBJ databases">
        <title>Escherichia alba sp. nov. isolated from the gut of plastic-eating superworms Zophobas atratus.</title>
        <authorList>
            <person name="Yang Y."/>
        </authorList>
    </citation>
    <scope>NUCLEOTIDE SEQUENCE [LARGE SCALE GENOMIC DNA]</scope>
    <source>
        <strain evidence="3">BIT-B35</strain>
    </source>
</reference>
<feature type="transmembrane region" description="Helical" evidence="1">
    <location>
        <begin position="23"/>
        <end position="44"/>
    </location>
</feature>
<feature type="transmembrane region" description="Helical" evidence="1">
    <location>
        <begin position="80"/>
        <end position="98"/>
    </location>
</feature>
<organism evidence="2 3">
    <name type="scientific">Intestinirhabdus alba</name>
    <dbReference type="NCBI Taxonomy" id="2899544"/>
    <lineage>
        <taxon>Bacteria</taxon>
        <taxon>Pseudomonadati</taxon>
        <taxon>Pseudomonadota</taxon>
        <taxon>Gammaproteobacteria</taxon>
        <taxon>Enterobacterales</taxon>
        <taxon>Enterobacteriaceae</taxon>
        <taxon>Intestinirhabdus</taxon>
    </lineage>
</organism>
<dbReference type="PANTHER" id="PTHR34980">
    <property type="entry name" value="INNER MEMBRANE PROTEIN-RELATED-RELATED"/>
    <property type="match status" value="1"/>
</dbReference>
<dbReference type="OrthoDB" id="9812349at2"/>
<keyword evidence="1" id="KW-0812">Transmembrane</keyword>
<dbReference type="PANTHER" id="PTHR34980:SF2">
    <property type="entry name" value="INNER MEMBRANE PROTEIN YHAH-RELATED"/>
    <property type="match status" value="1"/>
</dbReference>
<dbReference type="InterPro" id="IPR008523">
    <property type="entry name" value="DUF805"/>
</dbReference>
<evidence type="ECO:0000313" key="2">
    <source>
        <dbReference type="EMBL" id="MTH45771.1"/>
    </source>
</evidence>
<dbReference type="GO" id="GO:0005886">
    <property type="term" value="C:plasma membrane"/>
    <property type="evidence" value="ECO:0007669"/>
    <property type="project" value="TreeGrafter"/>
</dbReference>
<keyword evidence="3" id="KW-1185">Reference proteome</keyword>
<dbReference type="AlphaFoldDB" id="A0A6L6IG45"/>
<proteinExistence type="predicted"/>
<keyword evidence="1" id="KW-0472">Membrane</keyword>
<accession>A0A6L6IG45</accession>
<dbReference type="RefSeq" id="WP_155107419.1">
    <property type="nucleotide sequence ID" value="NZ_WMJZ01000005.1"/>
</dbReference>
<feature type="transmembrane region" description="Helical" evidence="1">
    <location>
        <begin position="50"/>
        <end position="68"/>
    </location>
</feature>
<evidence type="ECO:0000256" key="1">
    <source>
        <dbReference type="SAM" id="Phobius"/>
    </source>
</evidence>
<keyword evidence="1" id="KW-1133">Transmembrane helix</keyword>
<dbReference type="Pfam" id="PF05656">
    <property type="entry name" value="DUF805"/>
    <property type="match status" value="1"/>
</dbReference>